<evidence type="ECO:0000256" key="6">
    <source>
        <dbReference type="ARBA" id="ARBA00022946"/>
    </source>
</evidence>
<organism evidence="11 12">
    <name type="scientific">Vanrija pseudolonga</name>
    <dbReference type="NCBI Taxonomy" id="143232"/>
    <lineage>
        <taxon>Eukaryota</taxon>
        <taxon>Fungi</taxon>
        <taxon>Dikarya</taxon>
        <taxon>Basidiomycota</taxon>
        <taxon>Agaricomycotina</taxon>
        <taxon>Tremellomycetes</taxon>
        <taxon>Trichosporonales</taxon>
        <taxon>Trichosporonaceae</taxon>
        <taxon>Vanrija</taxon>
    </lineage>
</organism>
<dbReference type="InterPro" id="IPR036639">
    <property type="entry name" value="Cyt_c_oxidase_su4_sf"/>
</dbReference>
<dbReference type="GO" id="GO:0045277">
    <property type="term" value="C:respiratory chain complex IV"/>
    <property type="evidence" value="ECO:0007669"/>
    <property type="project" value="InterPro"/>
</dbReference>
<keyword evidence="8" id="KW-0560">Oxidoreductase</keyword>
<dbReference type="InterPro" id="IPR004203">
    <property type="entry name" value="Cyt_c_oxidase_su4_fam"/>
</dbReference>
<evidence type="ECO:0000256" key="2">
    <source>
        <dbReference type="ARBA" id="ARBA00004673"/>
    </source>
</evidence>
<comment type="subcellular location">
    <subcellularLocation>
        <location evidence="1">Mitochondrion inner membrane</location>
        <topology evidence="1">Single-pass membrane protein</topology>
    </subcellularLocation>
</comment>
<reference evidence="11" key="1">
    <citation type="submission" date="2023-10" db="EMBL/GenBank/DDBJ databases">
        <authorList>
            <person name="Noh H."/>
        </authorList>
    </citation>
    <scope>NUCLEOTIDE SEQUENCE</scope>
    <source>
        <strain evidence="11">DUCC4014</strain>
    </source>
</reference>
<dbReference type="SUPFAM" id="SSF81406">
    <property type="entry name" value="Mitochondrial cytochrome c oxidase subunit IV"/>
    <property type="match status" value="1"/>
</dbReference>
<dbReference type="CDD" id="cd00922">
    <property type="entry name" value="Cyt_c_Oxidase_IV"/>
    <property type="match status" value="1"/>
</dbReference>
<dbReference type="FunFam" id="1.10.442.10:FF:000002">
    <property type="entry name" value="Cytochrome c oxidase subunit V"/>
    <property type="match status" value="1"/>
</dbReference>
<accession>A0AAF1BPN9</accession>
<dbReference type="GO" id="GO:0005743">
    <property type="term" value="C:mitochondrial inner membrane"/>
    <property type="evidence" value="ECO:0007669"/>
    <property type="project" value="UniProtKB-SubCell"/>
</dbReference>
<evidence type="ECO:0000256" key="10">
    <source>
        <dbReference type="ARBA" id="ARBA00023136"/>
    </source>
</evidence>
<keyword evidence="10" id="KW-0472">Membrane</keyword>
<name>A0AAF1BPN9_9TREE</name>
<evidence type="ECO:0000256" key="8">
    <source>
        <dbReference type="ARBA" id="ARBA00023002"/>
    </source>
</evidence>
<sequence>MSLLRTAALRASSAAPRFATRAASTSSIHVVSSRSNESAPLLSNIEASWAKLPAAEQYEVHQQLEELQKKDWNELTVDEKKAAYWVAFGPHGPRTPVNPPGNSIRVFAGTLAAVGVALGLFALARSRAPPPVNTWNKEYQEQMTEYMKEQKSDPITGISSEGYKGKGMVMVDK</sequence>
<evidence type="ECO:0000256" key="9">
    <source>
        <dbReference type="ARBA" id="ARBA00023128"/>
    </source>
</evidence>
<evidence type="ECO:0000256" key="4">
    <source>
        <dbReference type="ARBA" id="ARBA00022692"/>
    </source>
</evidence>
<dbReference type="GO" id="GO:0016491">
    <property type="term" value="F:oxidoreductase activity"/>
    <property type="evidence" value="ECO:0007669"/>
    <property type="project" value="UniProtKB-KW"/>
</dbReference>
<keyword evidence="9" id="KW-0496">Mitochondrion</keyword>
<dbReference type="EMBL" id="CP086715">
    <property type="protein sequence ID" value="WOO79648.1"/>
    <property type="molecule type" value="Genomic_DNA"/>
</dbReference>
<comment type="similarity">
    <text evidence="3">Belongs to the cytochrome c oxidase IV family.</text>
</comment>
<evidence type="ECO:0000313" key="11">
    <source>
        <dbReference type="EMBL" id="WOO79648.1"/>
    </source>
</evidence>
<evidence type="ECO:0000256" key="7">
    <source>
        <dbReference type="ARBA" id="ARBA00022989"/>
    </source>
</evidence>
<dbReference type="PANTHER" id="PTHR10707">
    <property type="entry name" value="CYTOCHROME C OXIDASE SUBUNIT IV"/>
    <property type="match status" value="1"/>
</dbReference>
<keyword evidence="7" id="KW-1133">Transmembrane helix</keyword>
<protein>
    <submittedName>
        <fullName evidence="11">Cytochrome c oxidase polypeptide 5, mitochondrial</fullName>
    </submittedName>
</protein>
<keyword evidence="12" id="KW-1185">Reference proteome</keyword>
<gene>
    <name evidence="11" type="primary">cya-4</name>
    <name evidence="11" type="ORF">LOC62_02G003171</name>
</gene>
<dbReference type="Gene3D" id="1.10.442.10">
    <property type="entry name" value="Cytochrome c oxidase subunit IV"/>
    <property type="match status" value="1"/>
</dbReference>
<dbReference type="GeneID" id="87806417"/>
<dbReference type="Pfam" id="PF02936">
    <property type="entry name" value="COX4"/>
    <property type="match status" value="1"/>
</dbReference>
<dbReference type="Proteomes" id="UP000827549">
    <property type="component" value="Chromosome 2"/>
</dbReference>
<proteinExistence type="inferred from homology"/>
<keyword evidence="5" id="KW-0999">Mitochondrion inner membrane</keyword>
<dbReference type="GO" id="GO:0006123">
    <property type="term" value="P:mitochondrial electron transport, cytochrome c to oxygen"/>
    <property type="evidence" value="ECO:0007669"/>
    <property type="project" value="InterPro"/>
</dbReference>
<keyword evidence="4" id="KW-0812">Transmembrane</keyword>
<keyword evidence="6" id="KW-0809">Transit peptide</keyword>
<dbReference type="AlphaFoldDB" id="A0AAF1BPN9"/>
<dbReference type="RefSeq" id="XP_062625680.1">
    <property type="nucleotide sequence ID" value="XM_062769696.1"/>
</dbReference>
<evidence type="ECO:0000256" key="1">
    <source>
        <dbReference type="ARBA" id="ARBA00004434"/>
    </source>
</evidence>
<evidence type="ECO:0000313" key="12">
    <source>
        <dbReference type="Proteomes" id="UP000827549"/>
    </source>
</evidence>
<dbReference type="PANTHER" id="PTHR10707:SF10">
    <property type="entry name" value="CYTOCHROME C OXIDASE SUBUNIT 4"/>
    <property type="match status" value="1"/>
</dbReference>
<evidence type="ECO:0000256" key="5">
    <source>
        <dbReference type="ARBA" id="ARBA00022792"/>
    </source>
</evidence>
<comment type="pathway">
    <text evidence="2">Energy metabolism; oxidative phosphorylation.</text>
</comment>
<evidence type="ECO:0000256" key="3">
    <source>
        <dbReference type="ARBA" id="ARBA00008135"/>
    </source>
</evidence>